<dbReference type="InParanoid" id="A0A5N4B1B7"/>
<dbReference type="Pfam" id="PF07047">
    <property type="entry name" value="OPA3"/>
    <property type="match status" value="1"/>
</dbReference>
<dbReference type="GO" id="GO:0019216">
    <property type="term" value="P:regulation of lipid metabolic process"/>
    <property type="evidence" value="ECO:0007669"/>
    <property type="project" value="TreeGrafter"/>
</dbReference>
<feature type="transmembrane region" description="Helical" evidence="3">
    <location>
        <begin position="23"/>
        <end position="46"/>
    </location>
</feature>
<comment type="similarity">
    <text evidence="1">Belongs to the OPA3 family.</text>
</comment>
<name>A0A5N4B1B7_PHOPY</name>
<evidence type="ECO:0000256" key="3">
    <source>
        <dbReference type="SAM" id="Phobius"/>
    </source>
</evidence>
<keyword evidence="5" id="KW-1185">Reference proteome</keyword>
<dbReference type="OrthoDB" id="2129069at2759"/>
<comment type="caution">
    <text evidence="4">The sequence shown here is derived from an EMBL/GenBank/DDBJ whole genome shotgun (WGS) entry which is preliminary data.</text>
</comment>
<dbReference type="InterPro" id="IPR010754">
    <property type="entry name" value="OPA3-like"/>
</dbReference>
<keyword evidence="3" id="KW-0472">Membrane</keyword>
<keyword evidence="3" id="KW-0812">Transmembrane</keyword>
<protein>
    <recommendedName>
        <fullName evidence="6">OPA3-like protein</fullName>
    </recommendedName>
</protein>
<evidence type="ECO:0000313" key="4">
    <source>
        <dbReference type="EMBL" id="KAB0803385.1"/>
    </source>
</evidence>
<keyword evidence="3" id="KW-1133">Transmembrane helix</keyword>
<dbReference type="PANTHER" id="PTHR12499">
    <property type="entry name" value="OPTIC ATROPHY 3 PROTEIN OPA3"/>
    <property type="match status" value="1"/>
</dbReference>
<reference evidence="4 5" key="1">
    <citation type="journal article" date="2018" name="Elife">
        <title>Firefly genomes illuminate parallel origins of bioluminescence in beetles.</title>
        <authorList>
            <person name="Fallon T.R."/>
            <person name="Lower S.E."/>
            <person name="Chang C.H."/>
            <person name="Bessho-Uehara M."/>
            <person name="Martin G.J."/>
            <person name="Bewick A.J."/>
            <person name="Behringer M."/>
            <person name="Debat H.J."/>
            <person name="Wong I."/>
            <person name="Day J.C."/>
            <person name="Suvorov A."/>
            <person name="Silva C.J."/>
            <person name="Stanger-Hall K.F."/>
            <person name="Hall D.W."/>
            <person name="Schmitz R.J."/>
            <person name="Nelson D.R."/>
            <person name="Lewis S.M."/>
            <person name="Shigenobu S."/>
            <person name="Bybee S.M."/>
            <person name="Larracuente A.M."/>
            <person name="Oba Y."/>
            <person name="Weng J.K."/>
        </authorList>
    </citation>
    <scope>NUCLEOTIDE SEQUENCE [LARGE SCALE GENOMIC DNA]</scope>
    <source>
        <strain evidence="4">1611_PpyrPB1</strain>
        <tissue evidence="4">Whole body</tissue>
    </source>
</reference>
<dbReference type="GO" id="GO:0005739">
    <property type="term" value="C:mitochondrion"/>
    <property type="evidence" value="ECO:0007669"/>
    <property type="project" value="TreeGrafter"/>
</dbReference>
<gene>
    <name evidence="4" type="ORF">PPYR_00355</name>
</gene>
<dbReference type="PANTHER" id="PTHR12499:SF0">
    <property type="entry name" value="OPTIC ATROPHY 3 PROTEIN"/>
    <property type="match status" value="1"/>
</dbReference>
<dbReference type="EMBL" id="VVIM01000001">
    <property type="protein sequence ID" value="KAB0803385.1"/>
    <property type="molecule type" value="Genomic_DNA"/>
</dbReference>
<proteinExistence type="inferred from homology"/>
<keyword evidence="2" id="KW-0175">Coiled coil</keyword>
<organism evidence="4 5">
    <name type="scientific">Photinus pyralis</name>
    <name type="common">Common eastern firefly</name>
    <name type="synonym">Lampyris pyralis</name>
    <dbReference type="NCBI Taxonomy" id="7054"/>
    <lineage>
        <taxon>Eukaryota</taxon>
        <taxon>Metazoa</taxon>
        <taxon>Ecdysozoa</taxon>
        <taxon>Arthropoda</taxon>
        <taxon>Hexapoda</taxon>
        <taxon>Insecta</taxon>
        <taxon>Pterygota</taxon>
        <taxon>Neoptera</taxon>
        <taxon>Endopterygota</taxon>
        <taxon>Coleoptera</taxon>
        <taxon>Polyphaga</taxon>
        <taxon>Elateriformia</taxon>
        <taxon>Elateroidea</taxon>
        <taxon>Lampyridae</taxon>
        <taxon>Lampyrinae</taxon>
        <taxon>Photinus</taxon>
    </lineage>
</organism>
<dbReference type="Proteomes" id="UP000327044">
    <property type="component" value="Unassembled WGS sequence"/>
</dbReference>
<evidence type="ECO:0000256" key="1">
    <source>
        <dbReference type="ARBA" id="ARBA00007584"/>
    </source>
</evidence>
<dbReference type="AlphaFoldDB" id="A0A5N4B1B7"/>
<sequence>MWMLALGKAITIPVLNEQKMIELGASLLGELIVFSIGAGVVINELYKASQKEAKKEAGRRQEINQFKTELEDLYVQVQEQQALIQKIIRLQGNNGGEGGVSKRMEDEVLVQTMKLETAISTFLKRLLFK</sequence>
<evidence type="ECO:0008006" key="6">
    <source>
        <dbReference type="Google" id="ProtNLM"/>
    </source>
</evidence>
<evidence type="ECO:0000256" key="2">
    <source>
        <dbReference type="ARBA" id="ARBA00023054"/>
    </source>
</evidence>
<accession>A0A5N4B1B7</accession>
<evidence type="ECO:0000313" key="5">
    <source>
        <dbReference type="Proteomes" id="UP000327044"/>
    </source>
</evidence>